<dbReference type="EMBL" id="VEPZ02001051">
    <property type="protein sequence ID" value="KAE8697583.1"/>
    <property type="molecule type" value="Genomic_DNA"/>
</dbReference>
<evidence type="ECO:0000256" key="6">
    <source>
        <dbReference type="ARBA" id="ARBA00023242"/>
    </source>
</evidence>
<dbReference type="PANTHER" id="PTHR46266">
    <property type="entry name" value="TRANSCRIPTION FACTOR TT8"/>
    <property type="match status" value="1"/>
</dbReference>
<dbReference type="GO" id="GO:0046983">
    <property type="term" value="F:protein dimerization activity"/>
    <property type="evidence" value="ECO:0007669"/>
    <property type="project" value="InterPro"/>
</dbReference>
<evidence type="ECO:0000313" key="9">
    <source>
        <dbReference type="EMBL" id="KAE8697583.1"/>
    </source>
</evidence>
<keyword evidence="5" id="KW-0804">Transcription</keyword>
<reference evidence="9" key="1">
    <citation type="submission" date="2019-09" db="EMBL/GenBank/DDBJ databases">
        <title>Draft genome information of white flower Hibiscus syriacus.</title>
        <authorList>
            <person name="Kim Y.-M."/>
        </authorList>
    </citation>
    <scope>NUCLEOTIDE SEQUENCE [LARGE SCALE GENOMIC DNA]</scope>
    <source>
        <strain evidence="9">YM2019G1</strain>
    </source>
</reference>
<dbReference type="InterPro" id="IPR036638">
    <property type="entry name" value="HLH_DNA-bd_sf"/>
</dbReference>
<evidence type="ECO:0000256" key="4">
    <source>
        <dbReference type="ARBA" id="ARBA00023159"/>
    </source>
</evidence>
<dbReference type="Pfam" id="PF14215">
    <property type="entry name" value="bHLH-MYC_N"/>
    <property type="match status" value="1"/>
</dbReference>
<gene>
    <name evidence="9" type="ORF">F3Y22_tig00110621pilonHSYRG00522</name>
</gene>
<evidence type="ECO:0000259" key="8">
    <source>
        <dbReference type="PROSITE" id="PS50888"/>
    </source>
</evidence>
<dbReference type="SUPFAM" id="SSF47459">
    <property type="entry name" value="HLH, helix-loop-helix DNA-binding domain"/>
    <property type="match status" value="1"/>
</dbReference>
<dbReference type="Proteomes" id="UP000436088">
    <property type="component" value="Unassembled WGS sequence"/>
</dbReference>
<dbReference type="InterPro" id="IPR025610">
    <property type="entry name" value="MYC/MYB_N"/>
</dbReference>
<dbReference type="AlphaFoldDB" id="A0A6A3A0N7"/>
<name>A0A6A3A0N7_HIBSY</name>
<dbReference type="PANTHER" id="PTHR46266:SF1">
    <property type="entry name" value="TRANSCRIPTION FACTOR MYC1"/>
    <property type="match status" value="1"/>
</dbReference>
<dbReference type="Pfam" id="PF22754">
    <property type="entry name" value="bHLH-TF_ACT-like_plant"/>
    <property type="match status" value="1"/>
</dbReference>
<evidence type="ECO:0000256" key="7">
    <source>
        <dbReference type="SAM" id="Coils"/>
    </source>
</evidence>
<keyword evidence="7" id="KW-0175">Coiled coil</keyword>
<dbReference type="PROSITE" id="PS50888">
    <property type="entry name" value="BHLH"/>
    <property type="match status" value="1"/>
</dbReference>
<dbReference type="GO" id="GO:0005634">
    <property type="term" value="C:nucleus"/>
    <property type="evidence" value="ECO:0007669"/>
    <property type="project" value="UniProtKB-SubCell"/>
</dbReference>
<comment type="caution">
    <text evidence="9">The sequence shown here is derived from an EMBL/GenBank/DDBJ whole genome shotgun (WGS) entry which is preliminary data.</text>
</comment>
<evidence type="ECO:0000256" key="3">
    <source>
        <dbReference type="ARBA" id="ARBA00023125"/>
    </source>
</evidence>
<dbReference type="Gene3D" id="4.10.280.10">
    <property type="entry name" value="Helix-loop-helix DNA-binding domain"/>
    <property type="match status" value="1"/>
</dbReference>
<evidence type="ECO:0000256" key="5">
    <source>
        <dbReference type="ARBA" id="ARBA00023163"/>
    </source>
</evidence>
<keyword evidence="6" id="KW-0539">Nucleus</keyword>
<comment type="subcellular location">
    <subcellularLocation>
        <location evidence="1">Nucleus</location>
    </subcellularLocation>
</comment>
<feature type="coiled-coil region" evidence="7">
    <location>
        <begin position="469"/>
        <end position="496"/>
    </location>
</feature>
<organism evidence="9 10">
    <name type="scientific">Hibiscus syriacus</name>
    <name type="common">Rose of Sharon</name>
    <dbReference type="NCBI Taxonomy" id="106335"/>
    <lineage>
        <taxon>Eukaryota</taxon>
        <taxon>Viridiplantae</taxon>
        <taxon>Streptophyta</taxon>
        <taxon>Embryophyta</taxon>
        <taxon>Tracheophyta</taxon>
        <taxon>Spermatophyta</taxon>
        <taxon>Magnoliopsida</taxon>
        <taxon>eudicotyledons</taxon>
        <taxon>Gunneridae</taxon>
        <taxon>Pentapetalae</taxon>
        <taxon>rosids</taxon>
        <taxon>malvids</taxon>
        <taxon>Malvales</taxon>
        <taxon>Malvaceae</taxon>
        <taxon>Malvoideae</taxon>
        <taxon>Hibiscus</taxon>
    </lineage>
</organism>
<proteinExistence type="predicted"/>
<keyword evidence="3" id="KW-0238">DNA-binding</keyword>
<protein>
    <submittedName>
        <fullName evidence="9">Transcription factor MYC1</fullName>
    </submittedName>
</protein>
<evidence type="ECO:0000256" key="2">
    <source>
        <dbReference type="ARBA" id="ARBA00023015"/>
    </source>
</evidence>
<sequence length="1011" mass="114534">MANAVKNQVGGVPENLRKQLAVAVRSIQWSYAIFWSLSATQGELQWGDGYYNGDIKTRKTVQAFELKADKIGLQRSEQLKELYESLLEGDSDQTKRSSAALSPEDLSDTEWYYLVCMSFVFDTGQGLPGKALASGETIWLCNAQHADSKVFSRSLLAKTVVCFPYLGGVIELGVTELVLEDANLLQHIKASLLDFSKPVCSEKSSSVSHNSDDDKDPICAEINHGIVDLLDLENLYSPTKKIKFDHEEFNEFRESINEDFDIVSADEWSNGGEQNHQMDDSFMVEDVKGVASQVQSWHFVDGDFGIQEKAAISSPKLESVSHSRFKELHEGNQTISSLDLEVDDDLHYKRTVSAVLRSSNWSIESPGFRTCGYKSSFVGWKKEWMTNFYRPRVQQNIFKKILFAVPLMHGGNFLWSVKENGRKDCLGKPEKDENAIRCALPERTREEEKFRLLGSMVPSISEVDKESILKDTIKYLKELEERIEELEYCKNSMEFEARLRRNCLDAVEQTSDNYETRTVDNAKKSWINERKACDFDESLQETGSDLKRSTPKDGLAPDVRVSIKELEVIIDIRCPSREFLFLDIMEAINNLHLDAHTVQSRTLDGLVTLTLKSKFRGAAIAPAGMIKQALQRVAINVNKAKSQVFFSSGKTSMETINLVTSQLGIHKVDDLGVYHAGRVTSVNSVLNALPTYYMQTCRCPSRICDEIERLIHNFIWRPNSTAHGIPLVCWEILSQPRKYGGLGIRNPHKQNIAFLLKLCYALVSNPNSFWVKLLRQKYKIFDLCPSSIQRANCSHLWRAIARIWTLFHGFLAWSIGDGSLIRFWYDIWVPQLGPLINWKNPTATVINNLLVCDTLSPEGTEIPWHIIFASISWQVWKRCNSTIFSEQTISNITLLDQSKSWATYFQKNHQQLGSSLPSSTIQVEVLFETVKTTGWLVLINMLESLILSMPSFGLRIAWSTGFEWLQCQTDCGEVFKLVMSPTAHLSPFALVRAISQFTSKACDSSRSKLPC</sequence>
<accession>A0A6A3A0N7</accession>
<keyword evidence="10" id="KW-1185">Reference proteome</keyword>
<keyword evidence="4" id="KW-0010">Activator</keyword>
<evidence type="ECO:0000256" key="1">
    <source>
        <dbReference type="ARBA" id="ARBA00004123"/>
    </source>
</evidence>
<dbReference type="InterPro" id="IPR054502">
    <property type="entry name" value="bHLH-TF_ACT-like_plant"/>
</dbReference>
<keyword evidence="2" id="KW-0805">Transcription regulation</keyword>
<dbReference type="InterPro" id="IPR011598">
    <property type="entry name" value="bHLH_dom"/>
</dbReference>
<feature type="domain" description="BHLH" evidence="8">
    <location>
        <begin position="430"/>
        <end position="479"/>
    </location>
</feature>
<evidence type="ECO:0000313" key="10">
    <source>
        <dbReference type="Proteomes" id="UP000436088"/>
    </source>
</evidence>
<dbReference type="GO" id="GO:0080090">
    <property type="term" value="P:regulation of primary metabolic process"/>
    <property type="evidence" value="ECO:0007669"/>
    <property type="project" value="UniProtKB-ARBA"/>
</dbReference>